<dbReference type="EMBL" id="CP031320">
    <property type="protein sequence ID" value="AXK35212.1"/>
    <property type="molecule type" value="Genomic_DNA"/>
</dbReference>
<dbReference type="Proteomes" id="UP000254425">
    <property type="component" value="Chromosome"/>
</dbReference>
<dbReference type="PANTHER" id="PTHR38479">
    <property type="entry name" value="LMO0824 PROTEIN"/>
    <property type="match status" value="1"/>
</dbReference>
<keyword evidence="2" id="KW-1185">Reference proteome</keyword>
<dbReference type="KEGG" id="sarm:DVA86_23810"/>
<protein>
    <submittedName>
        <fullName evidence="1">Winged helix DNA-binding domain-containing protein</fullName>
    </submittedName>
</protein>
<accession>A0A345XU96</accession>
<name>A0A345XU96_9ACTN</name>
<proteinExistence type="predicted"/>
<dbReference type="AlphaFoldDB" id="A0A345XU96"/>
<dbReference type="PANTHER" id="PTHR38479:SF2">
    <property type="entry name" value="WINGED HELIX DNA-BINDING DOMAIN-CONTAINING PROTEIN"/>
    <property type="match status" value="1"/>
</dbReference>
<reference evidence="1 2" key="1">
    <citation type="submission" date="2018-07" db="EMBL/GenBank/DDBJ databases">
        <title>Draft genome of the type strain Streptomyces armeniacus ATCC 15676.</title>
        <authorList>
            <person name="Labana P."/>
            <person name="Gosse J.T."/>
            <person name="Boddy C.N."/>
        </authorList>
    </citation>
    <scope>NUCLEOTIDE SEQUENCE [LARGE SCALE GENOMIC DNA]</scope>
    <source>
        <strain evidence="1 2">ATCC 15676</strain>
    </source>
</reference>
<keyword evidence="1" id="KW-0238">DNA-binding</keyword>
<dbReference type="Pfam" id="PF06224">
    <property type="entry name" value="AlkZ-like"/>
    <property type="match status" value="1"/>
</dbReference>
<organism evidence="1 2">
    <name type="scientific">Streptomyces armeniacus</name>
    <dbReference type="NCBI Taxonomy" id="83291"/>
    <lineage>
        <taxon>Bacteria</taxon>
        <taxon>Bacillati</taxon>
        <taxon>Actinomycetota</taxon>
        <taxon>Actinomycetes</taxon>
        <taxon>Kitasatosporales</taxon>
        <taxon>Streptomycetaceae</taxon>
        <taxon>Streptomyces</taxon>
    </lineage>
</organism>
<dbReference type="GO" id="GO:0003677">
    <property type="term" value="F:DNA binding"/>
    <property type="evidence" value="ECO:0007669"/>
    <property type="project" value="UniProtKB-KW"/>
</dbReference>
<dbReference type="RefSeq" id="WP_208881233.1">
    <property type="nucleotide sequence ID" value="NZ_CP031320.1"/>
</dbReference>
<gene>
    <name evidence="1" type="ORF">DVA86_23810</name>
</gene>
<evidence type="ECO:0000313" key="2">
    <source>
        <dbReference type="Proteomes" id="UP000254425"/>
    </source>
</evidence>
<dbReference type="InterPro" id="IPR009351">
    <property type="entry name" value="AlkZ-like"/>
</dbReference>
<evidence type="ECO:0000313" key="1">
    <source>
        <dbReference type="EMBL" id="AXK35212.1"/>
    </source>
</evidence>
<sequence>MRLTAADRRARLARRHLLAPAARAHRTEDVAEALVGLHVTDAPTVTLSAYARLTEPTMADIDRALYDDRTLLRMHCMRRTLFAVPTELAPVFHFSTAQAVAARERSSLLKRLREENPDWDADWLAAAEQAALDALVRLGESAAGEVGAGEVSAEVPELRETVTLARGKPYEAKQRVGGWVLRLLAMDGRIRRGRQQGGWTSGQFRYYAAPELPPLDPQEARAELVRRWLASYGPGTTDDVKWWTGWSVTDVRKTLAAVGAVPVGLDEGDGWVLPGDLAAGTPADTGDGAGPPEPYAALLPGLDPTTMGWKHRDWYLDPAHRPLLFDTNGNGGPTVWWNGEIIGGWACRADGEIVWRQLADRGAEAAAAVEAEAARLQHWLGDGCFVPAFPTPLAKELTR</sequence>